<dbReference type="InParanoid" id="A0A1S0UA62"/>
<dbReference type="KEGG" id="loa:LOAG_01003"/>
<keyword evidence="1" id="KW-0812">Transmembrane</keyword>
<proteinExistence type="predicted"/>
<dbReference type="GeneID" id="9938381"/>
<feature type="transmembrane region" description="Helical" evidence="1">
    <location>
        <begin position="95"/>
        <end position="116"/>
    </location>
</feature>
<keyword evidence="1" id="KW-0472">Membrane</keyword>
<evidence type="ECO:0000256" key="1">
    <source>
        <dbReference type="SAM" id="Phobius"/>
    </source>
</evidence>
<dbReference type="OMA" id="VWFQFHS"/>
<dbReference type="OrthoDB" id="5826380at2759"/>
<accession>A0A1S0UA62</accession>
<sequence length="205" mass="24107">MVASIMDERENVTERIRHVMKDDLFRLNTTMIIPLNAYILKLIGKLDSMDVNFSSVNPINLLLTLNKTKPEIIHFNQFFETSAPVWFQFHSAVKLLTLFIILYLALYAILMVMVICEKVWRFWRNLLRIAQERAMTKAKFHTITENIQQIHRLQAVRTGNESEQKLFSQILNELRDTYQPNQGRKVEVLFPNDFKGSNVPQDIRP</sequence>
<dbReference type="AlphaFoldDB" id="A0A1S0UA62"/>
<reference evidence="2" key="1">
    <citation type="submission" date="2012-04" db="EMBL/GenBank/DDBJ databases">
        <title>The Genome Sequence of Loa loa.</title>
        <authorList>
            <consortium name="The Broad Institute Genome Sequencing Platform"/>
            <consortium name="Broad Institute Genome Sequencing Center for Infectious Disease"/>
            <person name="Nutman T.B."/>
            <person name="Fink D.L."/>
            <person name="Russ C."/>
            <person name="Young S."/>
            <person name="Zeng Q."/>
            <person name="Gargeya S."/>
            <person name="Alvarado L."/>
            <person name="Berlin A."/>
            <person name="Chapman S.B."/>
            <person name="Chen Z."/>
            <person name="Freedman E."/>
            <person name="Gellesch M."/>
            <person name="Goldberg J."/>
            <person name="Griggs A."/>
            <person name="Gujja S."/>
            <person name="Heilman E.R."/>
            <person name="Heiman D."/>
            <person name="Howarth C."/>
            <person name="Mehta T."/>
            <person name="Neiman D."/>
            <person name="Pearson M."/>
            <person name="Roberts A."/>
            <person name="Saif S."/>
            <person name="Shea T."/>
            <person name="Shenoy N."/>
            <person name="Sisk P."/>
            <person name="Stolte C."/>
            <person name="Sykes S."/>
            <person name="White J."/>
            <person name="Yandava C."/>
            <person name="Haas B."/>
            <person name="Henn M.R."/>
            <person name="Nusbaum C."/>
            <person name="Birren B."/>
        </authorList>
    </citation>
    <scope>NUCLEOTIDE SEQUENCE [LARGE SCALE GENOMIC DNA]</scope>
</reference>
<dbReference type="CTD" id="9938381"/>
<evidence type="ECO:0000313" key="2">
    <source>
        <dbReference type="EMBL" id="EFO27472.1"/>
    </source>
</evidence>
<keyword evidence="1" id="KW-1133">Transmembrane helix</keyword>
<name>A0A1S0UA62_LOALO</name>
<gene>
    <name evidence="2" type="ORF">LOAG_01003</name>
</gene>
<protein>
    <submittedName>
        <fullName evidence="2">Uncharacterized protein</fullName>
    </submittedName>
</protein>
<feature type="transmembrane region" description="Helical" evidence="1">
    <location>
        <begin position="24"/>
        <end position="44"/>
    </location>
</feature>
<dbReference type="RefSeq" id="XP_003136591.1">
    <property type="nucleotide sequence ID" value="XM_003136543.1"/>
</dbReference>
<dbReference type="EMBL" id="JH712121">
    <property type="protein sequence ID" value="EFO27472.1"/>
    <property type="molecule type" value="Genomic_DNA"/>
</dbReference>
<organism evidence="2">
    <name type="scientific">Loa loa</name>
    <name type="common">Eye worm</name>
    <name type="synonym">Filaria loa</name>
    <dbReference type="NCBI Taxonomy" id="7209"/>
    <lineage>
        <taxon>Eukaryota</taxon>
        <taxon>Metazoa</taxon>
        <taxon>Ecdysozoa</taxon>
        <taxon>Nematoda</taxon>
        <taxon>Chromadorea</taxon>
        <taxon>Rhabditida</taxon>
        <taxon>Spirurina</taxon>
        <taxon>Spiruromorpha</taxon>
        <taxon>Filarioidea</taxon>
        <taxon>Onchocercidae</taxon>
        <taxon>Loa</taxon>
    </lineage>
</organism>